<dbReference type="AlphaFoldDB" id="A0A0F9F343"/>
<comment type="caution">
    <text evidence="1">The sequence shown here is derived from an EMBL/GenBank/DDBJ whole genome shotgun (WGS) entry which is preliminary data.</text>
</comment>
<sequence length="68" mass="8099">MRNDEGDLACIQCGNIEYKDTPAEYEPDRRSRTDNRQNPVRFAEEYRKGMPEDEFDEAFADFKDIMEE</sequence>
<reference evidence="1" key="1">
    <citation type="journal article" date="2015" name="Nature">
        <title>Complex archaea that bridge the gap between prokaryotes and eukaryotes.</title>
        <authorList>
            <person name="Spang A."/>
            <person name="Saw J.H."/>
            <person name="Jorgensen S.L."/>
            <person name="Zaremba-Niedzwiedzka K."/>
            <person name="Martijn J."/>
            <person name="Lind A.E."/>
            <person name="van Eijk R."/>
            <person name="Schleper C."/>
            <person name="Guy L."/>
            <person name="Ettema T.J."/>
        </authorList>
    </citation>
    <scope>NUCLEOTIDE SEQUENCE</scope>
</reference>
<proteinExistence type="predicted"/>
<name>A0A0F9F343_9ZZZZ</name>
<accession>A0A0F9F343</accession>
<gene>
    <name evidence="1" type="ORF">LCGC14_2002080</name>
</gene>
<evidence type="ECO:0000313" key="1">
    <source>
        <dbReference type="EMBL" id="KKL80703.1"/>
    </source>
</evidence>
<dbReference type="EMBL" id="LAZR01022776">
    <property type="protein sequence ID" value="KKL80703.1"/>
    <property type="molecule type" value="Genomic_DNA"/>
</dbReference>
<organism evidence="1">
    <name type="scientific">marine sediment metagenome</name>
    <dbReference type="NCBI Taxonomy" id="412755"/>
    <lineage>
        <taxon>unclassified sequences</taxon>
        <taxon>metagenomes</taxon>
        <taxon>ecological metagenomes</taxon>
    </lineage>
</organism>
<protein>
    <submittedName>
        <fullName evidence="1">Uncharacterized protein</fullName>
    </submittedName>
</protein>